<feature type="transmembrane region" description="Helical" evidence="2">
    <location>
        <begin position="178"/>
        <end position="195"/>
    </location>
</feature>
<proteinExistence type="predicted"/>
<name>A0A926IT43_9FIRM</name>
<dbReference type="EMBL" id="JACRTE010000007">
    <property type="protein sequence ID" value="MBC8596701.1"/>
    <property type="molecule type" value="Genomic_DNA"/>
</dbReference>
<keyword evidence="2" id="KW-0472">Membrane</keyword>
<comment type="caution">
    <text evidence="3">The sequence shown here is derived from an EMBL/GenBank/DDBJ whole genome shotgun (WGS) entry which is preliminary data.</text>
</comment>
<feature type="transmembrane region" description="Helical" evidence="2">
    <location>
        <begin position="283"/>
        <end position="305"/>
    </location>
</feature>
<protein>
    <submittedName>
        <fullName evidence="3">ABC transporter permease</fullName>
    </submittedName>
</protein>
<feature type="transmembrane region" description="Helical" evidence="2">
    <location>
        <begin position="153"/>
        <end position="171"/>
    </location>
</feature>
<keyword evidence="2" id="KW-1133">Transmembrane helix</keyword>
<accession>A0A926IT43</accession>
<evidence type="ECO:0000256" key="2">
    <source>
        <dbReference type="SAM" id="Phobius"/>
    </source>
</evidence>
<feature type="transmembrane region" description="Helical" evidence="2">
    <location>
        <begin position="311"/>
        <end position="329"/>
    </location>
</feature>
<organism evidence="3 4">
    <name type="scientific">Qingrenia yutianensis</name>
    <dbReference type="NCBI Taxonomy" id="2763676"/>
    <lineage>
        <taxon>Bacteria</taxon>
        <taxon>Bacillati</taxon>
        <taxon>Bacillota</taxon>
        <taxon>Clostridia</taxon>
        <taxon>Eubacteriales</taxon>
        <taxon>Oscillospiraceae</taxon>
        <taxon>Qingrenia</taxon>
    </lineage>
</organism>
<sequence length="604" mass="68196">MMHQKSLFNPKLAFEDMKQNKHVIILYTVALLLCTLFPASLEYSNYFNDTVNNAYSLRSAAEILALSNPFVMMLTFAAAFIIVILQFNYLYKQSSVIFVHSMPYTRANIIVTKYISGLLAAVLPILLVGIINMFAAKTMGIDYLMSYTDYNKVMIYCILSTAFCYSVMVMAQTVSSGIFSLLIATSFVFLLYPITKGVLAGMVSTYLRTYNIETLFSREIDYIFPFWKIASAEDASEALTWGFSAYLVISSIVMLAISALVYSKRKSENSNKFFAFNTVNKFLKYYITIVLSLGVGALTGMAAYGSFGISYVMYIVSAIIIFAVLQAIFDKNIKNMFANKLSLGAVLLVITAVVCMFKFDVFKLNDRIPDAADTKSIGITLPLRYENYVSADGSYNFTDKKTIEKAILLMKNSEPAYDRGWTTDDNSYSVTFITDKYKKLGISRRALVKKTDLEEFSKAVFETAEFKKQLTPDESQVEAIYWTYVNYGDNESFNVQTKAQIEKLLKTYSAEVNNISADEFVHGKVLGSIEYEIPIQKNDNFARPTRSFSYRRAPVFESCTETLKLMEQYRAEFEESVKNADNGDEKSEDNADNAENAETTIAQE</sequence>
<feature type="transmembrane region" description="Helical" evidence="2">
    <location>
        <begin position="341"/>
        <end position="359"/>
    </location>
</feature>
<gene>
    <name evidence="3" type="ORF">H8706_07430</name>
</gene>
<keyword evidence="4" id="KW-1185">Reference proteome</keyword>
<feature type="transmembrane region" description="Helical" evidence="2">
    <location>
        <begin position="243"/>
        <end position="262"/>
    </location>
</feature>
<keyword evidence="2" id="KW-0812">Transmembrane</keyword>
<feature type="region of interest" description="Disordered" evidence="1">
    <location>
        <begin position="575"/>
        <end position="604"/>
    </location>
</feature>
<feature type="transmembrane region" description="Helical" evidence="2">
    <location>
        <begin position="21"/>
        <end position="41"/>
    </location>
</feature>
<dbReference type="Proteomes" id="UP000647416">
    <property type="component" value="Unassembled WGS sequence"/>
</dbReference>
<dbReference type="AlphaFoldDB" id="A0A926IT43"/>
<evidence type="ECO:0000313" key="4">
    <source>
        <dbReference type="Proteomes" id="UP000647416"/>
    </source>
</evidence>
<feature type="transmembrane region" description="Helical" evidence="2">
    <location>
        <begin position="70"/>
        <end position="91"/>
    </location>
</feature>
<dbReference type="RefSeq" id="WP_262432123.1">
    <property type="nucleotide sequence ID" value="NZ_JACRTE010000007.1"/>
</dbReference>
<feature type="transmembrane region" description="Helical" evidence="2">
    <location>
        <begin position="111"/>
        <end position="133"/>
    </location>
</feature>
<feature type="compositionally biased region" description="Basic and acidic residues" evidence="1">
    <location>
        <begin position="575"/>
        <end position="589"/>
    </location>
</feature>
<evidence type="ECO:0000313" key="3">
    <source>
        <dbReference type="EMBL" id="MBC8596701.1"/>
    </source>
</evidence>
<evidence type="ECO:0000256" key="1">
    <source>
        <dbReference type="SAM" id="MobiDB-lite"/>
    </source>
</evidence>
<reference evidence="3" key="1">
    <citation type="submission" date="2020-08" db="EMBL/GenBank/DDBJ databases">
        <title>Genome public.</title>
        <authorList>
            <person name="Liu C."/>
            <person name="Sun Q."/>
        </authorList>
    </citation>
    <scope>NUCLEOTIDE SEQUENCE</scope>
    <source>
        <strain evidence="3">NSJ-50</strain>
    </source>
</reference>